<keyword evidence="1" id="KW-0472">Membrane</keyword>
<reference evidence="2 3" key="2">
    <citation type="journal article" date="2022" name="Mar. Drugs">
        <title>Bioassay-Guided Fractionation Leads to the Detection of Cholic Acid Generated by the Rare Thalassomonas sp.</title>
        <authorList>
            <person name="Pheiffer F."/>
            <person name="Schneider Y.K."/>
            <person name="Hansen E.H."/>
            <person name="Andersen J.H."/>
            <person name="Isaksson J."/>
            <person name="Busche T."/>
            <person name="R C."/>
            <person name="Kalinowski J."/>
            <person name="Zyl L.V."/>
            <person name="Trindade M."/>
        </authorList>
    </citation>
    <scope>NUCLEOTIDE SEQUENCE [LARGE SCALE GENOMIC DNA]</scope>
    <source>
        <strain evidence="2 3">XOM25</strain>
    </source>
</reference>
<protein>
    <submittedName>
        <fullName evidence="2">DUF58 domain-containing protein</fullName>
    </submittedName>
</protein>
<organism evidence="2 3">
    <name type="scientific">Thalassomonas viridans</name>
    <dbReference type="NCBI Taxonomy" id="137584"/>
    <lineage>
        <taxon>Bacteria</taxon>
        <taxon>Pseudomonadati</taxon>
        <taxon>Pseudomonadota</taxon>
        <taxon>Gammaproteobacteria</taxon>
        <taxon>Alteromonadales</taxon>
        <taxon>Colwelliaceae</taxon>
        <taxon>Thalassomonas</taxon>
    </lineage>
</organism>
<feature type="transmembrane region" description="Helical" evidence="1">
    <location>
        <begin position="68"/>
        <end position="89"/>
    </location>
</feature>
<feature type="transmembrane region" description="Helical" evidence="1">
    <location>
        <begin position="39"/>
        <end position="61"/>
    </location>
</feature>
<evidence type="ECO:0000313" key="2">
    <source>
        <dbReference type="EMBL" id="WDE07746.1"/>
    </source>
</evidence>
<dbReference type="KEGG" id="tvd:SG34_013100"/>
<sequence>MFGAGTLLKVKSAVKRRFSLWLQQRLPAEKYQLLHRGNIFILPSRFGCAYLLLVLLIFLLGTNYQNNVIILMSYLMGSLFITVMLQSFFNLSGLALSCHGQCSGYAGQGLSMPVTLLSKIPRYDVSLSFAGQQPVHIGVVRAEQMSLNLPFFSKVRGVIDPGRITVKSEYSLGLFVCWTRLDFGCSCIVYPQAKLPGGSLLYFSKSGGDKENTGKTSTGAEDFYELKAYVPGEPFNRVAWKQFARGQGKYTKHYRQQQGDVLWLTLADMPGPDTETKLQYLCCLLLHYQNENYQYGLELGGQEFQAGSGDFHLKTCLRALAAYPQSQAREH</sequence>
<keyword evidence="1" id="KW-1133">Transmembrane helix</keyword>
<name>A0AAE9Z6L9_9GAMM</name>
<accession>A0AAE9Z6L9</accession>
<dbReference type="PANTHER" id="PTHR34351:SF1">
    <property type="entry name" value="SLR1927 PROTEIN"/>
    <property type="match status" value="1"/>
</dbReference>
<keyword evidence="1" id="KW-0812">Transmembrane</keyword>
<dbReference type="RefSeq" id="WP_053047338.1">
    <property type="nucleotide sequence ID" value="NZ_CP059733.1"/>
</dbReference>
<dbReference type="AlphaFoldDB" id="A0AAE9Z6L9"/>
<keyword evidence="3" id="KW-1185">Reference proteome</keyword>
<evidence type="ECO:0000313" key="3">
    <source>
        <dbReference type="Proteomes" id="UP000032352"/>
    </source>
</evidence>
<evidence type="ECO:0000256" key="1">
    <source>
        <dbReference type="SAM" id="Phobius"/>
    </source>
</evidence>
<dbReference type="Proteomes" id="UP000032352">
    <property type="component" value="Chromosome"/>
</dbReference>
<gene>
    <name evidence="2" type="ORF">SG34_013100</name>
</gene>
<dbReference type="PANTHER" id="PTHR34351">
    <property type="entry name" value="SLR1927 PROTEIN-RELATED"/>
    <property type="match status" value="1"/>
</dbReference>
<dbReference type="EMBL" id="CP059733">
    <property type="protein sequence ID" value="WDE07746.1"/>
    <property type="molecule type" value="Genomic_DNA"/>
</dbReference>
<reference evidence="2 3" key="1">
    <citation type="journal article" date="2015" name="Genome Announc.">
        <title>Draft Genome Sequences of Marine Isolates of Thalassomonas viridans and Thalassomonas actiniarum.</title>
        <authorList>
            <person name="Olonade I."/>
            <person name="van Zyl L.J."/>
            <person name="Trindade M."/>
        </authorList>
    </citation>
    <scope>NUCLEOTIDE SEQUENCE [LARGE SCALE GENOMIC DNA]</scope>
    <source>
        <strain evidence="2 3">XOM25</strain>
    </source>
</reference>
<proteinExistence type="predicted"/>